<sequence length="124" mass="13960">MLVEEKVCKRTKKDLKEKVPGALDGPSVTDGLFKRDLRGIGRNGLQFSLCLARPVRRFRGSRKLDWGLRGFLVTLLRGCTTFAEGRVCKYALRGWEGHHEYVVPMLLSLWPGHSVFPGLYGKTG</sequence>
<dbReference type="AlphaFoldDB" id="A0A4Y2SX64"/>
<gene>
    <name evidence="1" type="ORF">AVEN_149478_1</name>
</gene>
<reference evidence="1 2" key="1">
    <citation type="journal article" date="2019" name="Sci. Rep.">
        <title>Orb-weaving spider Araneus ventricosus genome elucidates the spidroin gene catalogue.</title>
        <authorList>
            <person name="Kono N."/>
            <person name="Nakamura H."/>
            <person name="Ohtoshi R."/>
            <person name="Moran D.A.P."/>
            <person name="Shinohara A."/>
            <person name="Yoshida Y."/>
            <person name="Fujiwara M."/>
            <person name="Mori M."/>
            <person name="Tomita M."/>
            <person name="Arakawa K."/>
        </authorList>
    </citation>
    <scope>NUCLEOTIDE SEQUENCE [LARGE SCALE GENOMIC DNA]</scope>
</reference>
<organism evidence="1 2">
    <name type="scientific">Araneus ventricosus</name>
    <name type="common">Orbweaver spider</name>
    <name type="synonym">Epeira ventricosa</name>
    <dbReference type="NCBI Taxonomy" id="182803"/>
    <lineage>
        <taxon>Eukaryota</taxon>
        <taxon>Metazoa</taxon>
        <taxon>Ecdysozoa</taxon>
        <taxon>Arthropoda</taxon>
        <taxon>Chelicerata</taxon>
        <taxon>Arachnida</taxon>
        <taxon>Araneae</taxon>
        <taxon>Araneomorphae</taxon>
        <taxon>Entelegynae</taxon>
        <taxon>Araneoidea</taxon>
        <taxon>Araneidae</taxon>
        <taxon>Araneus</taxon>
    </lineage>
</organism>
<comment type="caution">
    <text evidence="1">The sequence shown here is derived from an EMBL/GenBank/DDBJ whole genome shotgun (WGS) entry which is preliminary data.</text>
</comment>
<protein>
    <submittedName>
        <fullName evidence="1">Uncharacterized protein</fullName>
    </submittedName>
</protein>
<accession>A0A4Y2SX64</accession>
<evidence type="ECO:0000313" key="1">
    <source>
        <dbReference type="EMBL" id="GBN92847.1"/>
    </source>
</evidence>
<name>A0A4Y2SX64_ARAVE</name>
<dbReference type="Proteomes" id="UP000499080">
    <property type="component" value="Unassembled WGS sequence"/>
</dbReference>
<dbReference type="EMBL" id="BGPR01024629">
    <property type="protein sequence ID" value="GBN92847.1"/>
    <property type="molecule type" value="Genomic_DNA"/>
</dbReference>
<keyword evidence="2" id="KW-1185">Reference proteome</keyword>
<evidence type="ECO:0000313" key="2">
    <source>
        <dbReference type="Proteomes" id="UP000499080"/>
    </source>
</evidence>
<proteinExistence type="predicted"/>